<name>A0AC55DSX5_ECHTE</name>
<dbReference type="RefSeq" id="XP_045154846.1">
    <property type="nucleotide sequence ID" value="XM_045298911.1"/>
</dbReference>
<evidence type="ECO:0000313" key="1">
    <source>
        <dbReference type="Proteomes" id="UP000694863"/>
    </source>
</evidence>
<dbReference type="Proteomes" id="UP000694863">
    <property type="component" value="Unplaced"/>
</dbReference>
<keyword evidence="1" id="KW-1185">Reference proteome</keyword>
<proteinExistence type="predicted"/>
<evidence type="ECO:0000313" key="2">
    <source>
        <dbReference type="RefSeq" id="XP_045154846.1"/>
    </source>
</evidence>
<keyword evidence="2" id="KW-0472">Membrane</keyword>
<gene>
    <name evidence="2" type="primary">TMEM35B</name>
</gene>
<keyword evidence="2" id="KW-0812">Transmembrane</keyword>
<organism evidence="1 2">
    <name type="scientific">Echinops telfairi</name>
    <name type="common">Lesser hedgehog tenrec</name>
    <dbReference type="NCBI Taxonomy" id="9371"/>
    <lineage>
        <taxon>Eukaryota</taxon>
        <taxon>Metazoa</taxon>
        <taxon>Chordata</taxon>
        <taxon>Craniata</taxon>
        <taxon>Vertebrata</taxon>
        <taxon>Euteleostomi</taxon>
        <taxon>Mammalia</taxon>
        <taxon>Eutheria</taxon>
        <taxon>Afrotheria</taxon>
        <taxon>Tenrecidae</taxon>
        <taxon>Tenrecinae</taxon>
        <taxon>Echinops</taxon>
    </lineage>
</organism>
<reference evidence="2" key="1">
    <citation type="submission" date="2025-08" db="UniProtKB">
        <authorList>
            <consortium name="RefSeq"/>
        </authorList>
    </citation>
    <scope>IDENTIFICATION</scope>
</reference>
<accession>A0AC55DSX5</accession>
<sequence length="216" mass="23374">MALNLVNLIYHLQCRFLKPSDVTDVADATASLAQAGAQPSERTRGPGDPGLFGNTDTLVFSSIKPVGGFQSSAPLGGPFLPRLVSALDLPSIRGGQRALFEQFAEVFPLKVFGYQPDPLSYQAAVGWLELLAGSLLVLGSSILQEISNMLLTLLMIGAIFTLVALNESLSTYIPALVCLSLLILLDACPDPQERRLQVYSTQRLYNPALRTRWAIQ</sequence>
<protein>
    <submittedName>
        <fullName evidence="2">Transmembrane protein 35B</fullName>
    </submittedName>
</protein>